<feature type="transmembrane region" description="Helical" evidence="1">
    <location>
        <begin position="313"/>
        <end position="335"/>
    </location>
</feature>
<protein>
    <submittedName>
        <fullName evidence="3">Acyltransferase</fullName>
        <ecNumber evidence="3">2.3.-.-</ecNumber>
    </submittedName>
</protein>
<proteinExistence type="predicted"/>
<feature type="transmembrane region" description="Helical" evidence="1">
    <location>
        <begin position="53"/>
        <end position="75"/>
    </location>
</feature>
<keyword evidence="1" id="KW-1133">Transmembrane helix</keyword>
<dbReference type="PANTHER" id="PTHR23028:SF53">
    <property type="entry name" value="ACYL_TRANSF_3 DOMAIN-CONTAINING PROTEIN"/>
    <property type="match status" value="1"/>
</dbReference>
<evidence type="ECO:0000313" key="3">
    <source>
        <dbReference type="EMBL" id="XBY43626.1"/>
    </source>
</evidence>
<dbReference type="PANTHER" id="PTHR23028">
    <property type="entry name" value="ACETYLTRANSFERASE"/>
    <property type="match status" value="1"/>
</dbReference>
<evidence type="ECO:0000259" key="2">
    <source>
        <dbReference type="Pfam" id="PF01757"/>
    </source>
</evidence>
<sequence length="373" mass="40781">MTIGEQMRRAGGFTSGFDYMRLVLATMVVFNHSFGMGGGSMADLGLPFEFHRIFGHAILPMFFALSGFLVTASLLRTPNLGVFMGLRALRILPALMVEIALSALILGPLLTTVAWRDYFTDPDFFRYFLNMLGWIHYHLPGVFVDNPVPRIVNGSLWTVPYEAECYIVLALIALLGLVRRPALFLGLLALACLALIVWSAAHGDPDPSRGTLTGRQLILFFLAGVLLHLGRDRVPSSGWLALAAAGLSLALVASHVWVYLLPLPVAYVTAWLGLQQPRKLPLLFTGDYSYGIYLYAYPIQQAVVQMLPDGRVWYVNFAVSMVVVGCFAAFSWHCIEKPTLKLKRLLARRAGAQAPDTGAASEAAPIAGQPAQA</sequence>
<dbReference type="Pfam" id="PF01757">
    <property type="entry name" value="Acyl_transf_3"/>
    <property type="match status" value="1"/>
</dbReference>
<feature type="transmembrane region" description="Helical" evidence="1">
    <location>
        <begin position="182"/>
        <end position="201"/>
    </location>
</feature>
<dbReference type="GO" id="GO:0016020">
    <property type="term" value="C:membrane"/>
    <property type="evidence" value="ECO:0007669"/>
    <property type="project" value="TreeGrafter"/>
</dbReference>
<dbReference type="InterPro" id="IPR050879">
    <property type="entry name" value="Acyltransferase_3"/>
</dbReference>
<feature type="transmembrane region" description="Helical" evidence="1">
    <location>
        <begin position="239"/>
        <end position="260"/>
    </location>
</feature>
<reference evidence="3" key="1">
    <citation type="submission" date="2024-06" db="EMBL/GenBank/DDBJ databases">
        <title>Methylostella associata gen. nov., sp. nov., a novel Ancalomicrobiaceae-affiliated facultatively methylotrophic bacteria that feed on methanotrophs of the genus Methylococcus.</title>
        <authorList>
            <person name="Saltykova V."/>
            <person name="Danilova O.V."/>
            <person name="Oshkin I.Y."/>
            <person name="Belova S.E."/>
            <person name="Pimenov N.V."/>
            <person name="Dedysh S.N."/>
        </authorList>
    </citation>
    <scope>NUCLEOTIDE SEQUENCE</scope>
    <source>
        <strain evidence="3">S20</strain>
    </source>
</reference>
<dbReference type="GO" id="GO:0016747">
    <property type="term" value="F:acyltransferase activity, transferring groups other than amino-acyl groups"/>
    <property type="evidence" value="ECO:0007669"/>
    <property type="project" value="InterPro"/>
</dbReference>
<name>A0AAU7X844_9HYPH</name>
<feature type="transmembrane region" description="Helical" evidence="1">
    <location>
        <begin position="21"/>
        <end position="41"/>
    </location>
</feature>
<gene>
    <name evidence="3" type="ORF">ABS361_16300</name>
</gene>
<dbReference type="RefSeq" id="WP_407048726.1">
    <property type="nucleotide sequence ID" value="NZ_CP158568.1"/>
</dbReference>
<dbReference type="KEGG" id="mflg:ABS361_16300"/>
<feature type="transmembrane region" description="Helical" evidence="1">
    <location>
        <begin position="156"/>
        <end position="175"/>
    </location>
</feature>
<keyword evidence="1" id="KW-0812">Transmembrane</keyword>
<feature type="transmembrane region" description="Helical" evidence="1">
    <location>
        <begin position="213"/>
        <end position="230"/>
    </location>
</feature>
<feature type="domain" description="Acyltransferase 3" evidence="2">
    <location>
        <begin position="16"/>
        <end position="328"/>
    </location>
</feature>
<dbReference type="GO" id="GO:0000271">
    <property type="term" value="P:polysaccharide biosynthetic process"/>
    <property type="evidence" value="ECO:0007669"/>
    <property type="project" value="TreeGrafter"/>
</dbReference>
<keyword evidence="3" id="KW-0012">Acyltransferase</keyword>
<evidence type="ECO:0000256" key="1">
    <source>
        <dbReference type="SAM" id="Phobius"/>
    </source>
</evidence>
<accession>A0AAU7X844</accession>
<keyword evidence="3" id="KW-0808">Transferase</keyword>
<dbReference type="EC" id="2.3.-.-" evidence="3"/>
<dbReference type="InterPro" id="IPR002656">
    <property type="entry name" value="Acyl_transf_3_dom"/>
</dbReference>
<feature type="transmembrane region" description="Helical" evidence="1">
    <location>
        <begin position="95"/>
        <end position="115"/>
    </location>
</feature>
<keyword evidence="1" id="KW-0472">Membrane</keyword>
<dbReference type="AlphaFoldDB" id="A0AAU7X844"/>
<dbReference type="EMBL" id="CP158568">
    <property type="protein sequence ID" value="XBY43626.1"/>
    <property type="molecule type" value="Genomic_DNA"/>
</dbReference>
<organism evidence="3">
    <name type="scientific">Methyloraptor flagellatus</name>
    <dbReference type="NCBI Taxonomy" id="3162530"/>
    <lineage>
        <taxon>Bacteria</taxon>
        <taxon>Pseudomonadati</taxon>
        <taxon>Pseudomonadota</taxon>
        <taxon>Alphaproteobacteria</taxon>
        <taxon>Hyphomicrobiales</taxon>
        <taxon>Ancalomicrobiaceae</taxon>
        <taxon>Methyloraptor</taxon>
    </lineage>
</organism>